<organism evidence="2 3">
    <name type="scientific">Parascaris equorum</name>
    <name type="common">Equine roundworm</name>
    <dbReference type="NCBI Taxonomy" id="6256"/>
    <lineage>
        <taxon>Eukaryota</taxon>
        <taxon>Metazoa</taxon>
        <taxon>Ecdysozoa</taxon>
        <taxon>Nematoda</taxon>
        <taxon>Chromadorea</taxon>
        <taxon>Rhabditida</taxon>
        <taxon>Spirurina</taxon>
        <taxon>Ascaridomorpha</taxon>
        <taxon>Ascaridoidea</taxon>
        <taxon>Ascarididae</taxon>
        <taxon>Parascaris</taxon>
    </lineage>
</organism>
<dbReference type="WBParaSite" id="PEQ_0001020901-mRNA-1">
    <property type="protein sequence ID" value="PEQ_0001020901-mRNA-1"/>
    <property type="gene ID" value="PEQ_0001020901"/>
</dbReference>
<dbReference type="AlphaFoldDB" id="A0A914RZ96"/>
<keyword evidence="1" id="KW-0175">Coiled coil</keyword>
<proteinExistence type="predicted"/>
<evidence type="ECO:0000256" key="1">
    <source>
        <dbReference type="SAM" id="Coils"/>
    </source>
</evidence>
<feature type="coiled-coil region" evidence="1">
    <location>
        <begin position="36"/>
        <end position="102"/>
    </location>
</feature>
<dbReference type="Proteomes" id="UP000887564">
    <property type="component" value="Unplaced"/>
</dbReference>
<reference evidence="3" key="1">
    <citation type="submission" date="2022-11" db="UniProtKB">
        <authorList>
            <consortium name="WormBaseParasite"/>
        </authorList>
    </citation>
    <scope>IDENTIFICATION</scope>
</reference>
<keyword evidence="2" id="KW-1185">Reference proteome</keyword>
<name>A0A914RZ96_PAREQ</name>
<sequence>ISGLEAELHSKNEALIAVQAQKDTSRDEDEVSYLMTSDLSNEVEQLKRDKDDLEKKLEAPIQQEFIQTAAAIPTEPCKQELLDRMQKDANNKEEEIKIGQLTAELNEKSRITDVLYHQIEELKKALEATGDSKKVFALCFRKVNGLENACKDKDAAIDALHREIEELRTITLETPHGALPAEGEHITKVSILKSSVTSLIRTWNFASFGAEILSMFLIVLA</sequence>
<evidence type="ECO:0000313" key="3">
    <source>
        <dbReference type="WBParaSite" id="PEQ_0001020901-mRNA-1"/>
    </source>
</evidence>
<evidence type="ECO:0000313" key="2">
    <source>
        <dbReference type="Proteomes" id="UP000887564"/>
    </source>
</evidence>
<protein>
    <submittedName>
        <fullName evidence="3">Uncharacterized protein</fullName>
    </submittedName>
</protein>
<accession>A0A914RZ96</accession>